<name>A0ABP7LAX4_9MICO</name>
<organism evidence="2 3">
    <name type="scientific">Leifsonia kafniensis</name>
    <dbReference type="NCBI Taxonomy" id="475957"/>
    <lineage>
        <taxon>Bacteria</taxon>
        <taxon>Bacillati</taxon>
        <taxon>Actinomycetota</taxon>
        <taxon>Actinomycetes</taxon>
        <taxon>Micrococcales</taxon>
        <taxon>Microbacteriaceae</taxon>
        <taxon>Leifsonia</taxon>
    </lineage>
</organism>
<dbReference type="InterPro" id="IPR007345">
    <property type="entry name" value="Polysacch_pyruvyl_Trfase"/>
</dbReference>
<dbReference type="GO" id="GO:0016740">
    <property type="term" value="F:transferase activity"/>
    <property type="evidence" value="ECO:0007669"/>
    <property type="project" value="UniProtKB-KW"/>
</dbReference>
<sequence>MKTTKLFWWSPRRALRLVLPEVRHNSAAWLHLGRETKRPLFNFGDELSPLIVQAISGRKVEWSAAHSADMVAVGSVFELATRTASSAAVWGTGLRANTDAEGAERLLNNIGPILAVRGPNTRSALRLTETTPLGDPGLLATRLIDRARDCSDSTLVIPHFSAWNSRHGRRQIMQLRTLGFQIAQPSLEPMDMIGRIARARFVLSSSLHGVVIAHALGVPTQLLVNSTTSVREPMWKYHDYFASLGSAVNTLEFDCLEDARAVDQAFVARESDAASLQDAAGTLAAELESALRTHLA</sequence>
<evidence type="ECO:0000259" key="1">
    <source>
        <dbReference type="Pfam" id="PF04230"/>
    </source>
</evidence>
<feature type="domain" description="Polysaccharide pyruvyl transferase" evidence="1">
    <location>
        <begin position="37"/>
        <end position="220"/>
    </location>
</feature>
<evidence type="ECO:0000313" key="2">
    <source>
        <dbReference type="EMBL" id="GAA3896079.1"/>
    </source>
</evidence>
<dbReference type="Proteomes" id="UP001501803">
    <property type="component" value="Unassembled WGS sequence"/>
</dbReference>
<keyword evidence="2" id="KW-0808">Transferase</keyword>
<comment type="caution">
    <text evidence="2">The sequence shown here is derived from an EMBL/GenBank/DDBJ whole genome shotgun (WGS) entry which is preliminary data.</text>
</comment>
<gene>
    <name evidence="2" type="ORF">GCM10022381_41950</name>
</gene>
<proteinExistence type="predicted"/>
<evidence type="ECO:0000313" key="3">
    <source>
        <dbReference type="Proteomes" id="UP001501803"/>
    </source>
</evidence>
<dbReference type="EMBL" id="BAABCN010000018">
    <property type="protein sequence ID" value="GAA3896079.1"/>
    <property type="molecule type" value="Genomic_DNA"/>
</dbReference>
<reference evidence="3" key="1">
    <citation type="journal article" date="2019" name="Int. J. Syst. Evol. Microbiol.">
        <title>The Global Catalogue of Microorganisms (GCM) 10K type strain sequencing project: providing services to taxonomists for standard genome sequencing and annotation.</title>
        <authorList>
            <consortium name="The Broad Institute Genomics Platform"/>
            <consortium name="The Broad Institute Genome Sequencing Center for Infectious Disease"/>
            <person name="Wu L."/>
            <person name="Ma J."/>
        </authorList>
    </citation>
    <scope>NUCLEOTIDE SEQUENCE [LARGE SCALE GENOMIC DNA]</scope>
    <source>
        <strain evidence="3">JCM 17021</strain>
    </source>
</reference>
<dbReference type="RefSeq" id="WP_345069889.1">
    <property type="nucleotide sequence ID" value="NZ_BAABCN010000018.1"/>
</dbReference>
<accession>A0ABP7LAX4</accession>
<keyword evidence="3" id="KW-1185">Reference proteome</keyword>
<protein>
    <submittedName>
        <fullName evidence="2">Polysaccharide pyruvyl transferase family protein</fullName>
    </submittedName>
</protein>
<dbReference type="Pfam" id="PF04230">
    <property type="entry name" value="PS_pyruv_trans"/>
    <property type="match status" value="1"/>
</dbReference>